<sequence>MSSSSSSNIFMDACEFSVSNKAKAAAVGKKKECDSNISNSCTGDTKVKMMTMLHHHNNHHRPSPSYDQICCLDVSGPTYNTGPKTSSDIYHAIPSGFKTLQPFDIPTAATQTSFKSPGMAASMGFPFTNAQWKELERQAMIYKYMMAAVPVPPDLLFPVTRNSPASLGSGLNLIRFSNGGDLEPGRCRRTDGKKWRCSRDVAPDQKYCERHLHRGRPRSRKPVELPANKKKSRLEPNPNTINSNGNNTFSSLPSQFAGTFAQHPPEAATFQSMKEQRCLDWMMKGEQVQMHSSAGPEWQHLMQQQTGIEVNNSSVLTQHYLEQPLNLNSFATFSPGENQFINREPRGFIDAWSNGLSSDEPNVNSGAKSSVASSGNLTLSPLSLSMGGNNAIEEMGQVQMGLGLAESCQDRECGTKPPSTSWLNTVSWAGSAPGGPLAEVLGPNPVTTSGPPSPADGNGDSGSPPTTAVSSPSGVLQKTLASWSDSSGSSSPTLVSSRTNKPEIPLVWLNHGKLESSA</sequence>
<keyword evidence="2" id="KW-1185">Reference proteome</keyword>
<evidence type="ECO:0000313" key="2">
    <source>
        <dbReference type="Proteomes" id="UP001164539"/>
    </source>
</evidence>
<accession>A0ACC1YSK6</accession>
<gene>
    <name evidence="1" type="ORF">OWV82_005392</name>
</gene>
<comment type="caution">
    <text evidence="1">The sequence shown here is derived from an EMBL/GenBank/DDBJ whole genome shotgun (WGS) entry which is preliminary data.</text>
</comment>
<reference evidence="1 2" key="1">
    <citation type="journal article" date="2023" name="Science">
        <title>Complex scaffold remodeling in plant triterpene biosynthesis.</title>
        <authorList>
            <person name="De La Pena R."/>
            <person name="Hodgson H."/>
            <person name="Liu J.C."/>
            <person name="Stephenson M.J."/>
            <person name="Martin A.C."/>
            <person name="Owen C."/>
            <person name="Harkess A."/>
            <person name="Leebens-Mack J."/>
            <person name="Jimenez L.E."/>
            <person name="Osbourn A."/>
            <person name="Sattely E.S."/>
        </authorList>
    </citation>
    <scope>NUCLEOTIDE SEQUENCE [LARGE SCALE GENOMIC DNA]</scope>
    <source>
        <strain evidence="2">cv. JPN11</strain>
        <tissue evidence="1">Leaf</tissue>
    </source>
</reference>
<protein>
    <submittedName>
        <fullName evidence="1">Growth-regulating factor</fullName>
    </submittedName>
</protein>
<dbReference type="Proteomes" id="UP001164539">
    <property type="component" value="Chromosome 2"/>
</dbReference>
<dbReference type="EMBL" id="CM051395">
    <property type="protein sequence ID" value="KAJ4726741.1"/>
    <property type="molecule type" value="Genomic_DNA"/>
</dbReference>
<proteinExistence type="predicted"/>
<organism evidence="1 2">
    <name type="scientific">Melia azedarach</name>
    <name type="common">Chinaberry tree</name>
    <dbReference type="NCBI Taxonomy" id="155640"/>
    <lineage>
        <taxon>Eukaryota</taxon>
        <taxon>Viridiplantae</taxon>
        <taxon>Streptophyta</taxon>
        <taxon>Embryophyta</taxon>
        <taxon>Tracheophyta</taxon>
        <taxon>Spermatophyta</taxon>
        <taxon>Magnoliopsida</taxon>
        <taxon>eudicotyledons</taxon>
        <taxon>Gunneridae</taxon>
        <taxon>Pentapetalae</taxon>
        <taxon>rosids</taxon>
        <taxon>malvids</taxon>
        <taxon>Sapindales</taxon>
        <taxon>Meliaceae</taxon>
        <taxon>Melia</taxon>
    </lineage>
</organism>
<evidence type="ECO:0000313" key="1">
    <source>
        <dbReference type="EMBL" id="KAJ4726741.1"/>
    </source>
</evidence>
<name>A0ACC1YSK6_MELAZ</name>